<proteinExistence type="predicted"/>
<dbReference type="AlphaFoldDB" id="A0AAV0VAR9"/>
<keyword evidence="2" id="KW-1185">Reference proteome</keyword>
<sequence>MELIGYERVVRGLVKRAYPLQFLHRASGNTSLGDGALGTFGPGVGPCGWDASQLTAVVVENHILLCYN</sequence>
<gene>
    <name evidence="1" type="ORF">PDE001_LOCUS11195</name>
</gene>
<dbReference type="Proteomes" id="UP001162029">
    <property type="component" value="Unassembled WGS sequence"/>
</dbReference>
<evidence type="ECO:0000313" key="1">
    <source>
        <dbReference type="EMBL" id="CAI5746186.1"/>
    </source>
</evidence>
<reference evidence="1" key="1">
    <citation type="submission" date="2022-12" db="EMBL/GenBank/DDBJ databases">
        <authorList>
            <person name="Webb A."/>
        </authorList>
    </citation>
    <scope>NUCLEOTIDE SEQUENCE</scope>
    <source>
        <strain evidence="1">Pd1</strain>
    </source>
</reference>
<organism evidence="1 2">
    <name type="scientific">Peronospora destructor</name>
    <dbReference type="NCBI Taxonomy" id="86335"/>
    <lineage>
        <taxon>Eukaryota</taxon>
        <taxon>Sar</taxon>
        <taxon>Stramenopiles</taxon>
        <taxon>Oomycota</taxon>
        <taxon>Peronosporomycetes</taxon>
        <taxon>Peronosporales</taxon>
        <taxon>Peronosporaceae</taxon>
        <taxon>Peronospora</taxon>
    </lineage>
</organism>
<name>A0AAV0VAR9_9STRA</name>
<dbReference type="EMBL" id="CANTFM010002367">
    <property type="protein sequence ID" value="CAI5746186.1"/>
    <property type="molecule type" value="Genomic_DNA"/>
</dbReference>
<accession>A0AAV0VAR9</accession>
<evidence type="ECO:0000313" key="2">
    <source>
        <dbReference type="Proteomes" id="UP001162029"/>
    </source>
</evidence>
<protein>
    <submittedName>
        <fullName evidence="1">Uncharacterized protein</fullName>
    </submittedName>
</protein>
<comment type="caution">
    <text evidence="1">The sequence shown here is derived from an EMBL/GenBank/DDBJ whole genome shotgun (WGS) entry which is preliminary data.</text>
</comment>